<proteinExistence type="predicted"/>
<dbReference type="Gene3D" id="3.20.20.220">
    <property type="match status" value="1"/>
</dbReference>
<dbReference type="GO" id="GO:0010133">
    <property type="term" value="P:L-proline catabolic process to L-glutamate"/>
    <property type="evidence" value="ECO:0007669"/>
    <property type="project" value="TreeGrafter"/>
</dbReference>
<dbReference type="eggNOG" id="COG0506">
    <property type="taxonomic scope" value="Bacteria"/>
</dbReference>
<dbReference type="PATRIC" id="fig|1279009.4.peg.1514"/>
<evidence type="ECO:0000313" key="4">
    <source>
        <dbReference type="Proteomes" id="UP000011910"/>
    </source>
</evidence>
<gene>
    <name evidence="3" type="primary">putA</name>
    <name evidence="3" type="ORF">ADICEAN_01496</name>
</gene>
<evidence type="ECO:0000256" key="1">
    <source>
        <dbReference type="ARBA" id="ARBA00023002"/>
    </source>
</evidence>
<sequence length="399" mass="45533">MAPLTLAPLPAKPDFNDLAATFSHKSDREVKEAYWLFRLMNNPLLMKALTSASKLAMRLHLPVRSLIRGTVYKHFCGGESVEEALQVIDKLEDHHIAAVLDYAAEAQDKEEGYELALNHILHNITLAQKSTGIGAISVKMTGLGSFAIFEKLAAGLVLSDAEEQSYERTKMRLLTICELAADSDVNIYIDAEESWIQAPIDELTEEMMERFNMEDVLVFTSLQMYRTDRLEYLEDLLQRAEERGYQAGVKLVRGAYWEKERERAEKLSYTSPVYPTKAKTDESFNKAVIMCLERLPRVELCLATHNQESIQMVVREIQQRQLQAFIPYLHFSQLYGMSDNLTFAMARAGFNTSKYLPYGEVDKALPYLIRRAEENTAIAGQMGRELALLKEEMKRRKLN</sequence>
<reference evidence="3 4" key="1">
    <citation type="journal article" date="2013" name="Genome Announc.">
        <title>Draft Genome Sequence of Cesiribacter andamanensis Strain AMV16T, Isolated from a Soil Sample from a Mud Volcano in the Andaman Islands, India.</title>
        <authorList>
            <person name="Shivaji S."/>
            <person name="Ara S."/>
            <person name="Begum Z."/>
            <person name="Srinivas T.N."/>
            <person name="Singh A."/>
            <person name="Kumar Pinnaka A."/>
        </authorList>
    </citation>
    <scope>NUCLEOTIDE SEQUENCE [LARGE SCALE GENOMIC DNA]</scope>
    <source>
        <strain evidence="3 4">AMV16</strain>
    </source>
</reference>
<name>M7N812_9BACT</name>
<evidence type="ECO:0000259" key="2">
    <source>
        <dbReference type="Pfam" id="PF01619"/>
    </source>
</evidence>
<dbReference type="PANTHER" id="PTHR13914">
    <property type="entry name" value="PROLINE OXIDASE"/>
    <property type="match status" value="1"/>
</dbReference>
<dbReference type="InterPro" id="IPR015659">
    <property type="entry name" value="Proline_oxidase"/>
</dbReference>
<dbReference type="STRING" id="1279009.ADICEAN_01496"/>
<comment type="caution">
    <text evidence="3">The sequence shown here is derived from an EMBL/GenBank/DDBJ whole genome shotgun (WGS) entry which is preliminary data.</text>
</comment>
<feature type="domain" description="Proline dehydrogenase" evidence="2">
    <location>
        <begin position="84"/>
        <end position="382"/>
    </location>
</feature>
<keyword evidence="1" id="KW-0560">Oxidoreductase</keyword>
<dbReference type="InterPro" id="IPR029041">
    <property type="entry name" value="FAD-linked_oxidoreductase-like"/>
</dbReference>
<dbReference type="SUPFAM" id="SSF51730">
    <property type="entry name" value="FAD-linked oxidoreductase"/>
    <property type="match status" value="1"/>
</dbReference>
<dbReference type="InterPro" id="IPR002872">
    <property type="entry name" value="Proline_DH_dom"/>
</dbReference>
<dbReference type="PANTHER" id="PTHR13914:SF0">
    <property type="entry name" value="PROLINE DEHYDROGENASE 1, MITOCHONDRIAL"/>
    <property type="match status" value="1"/>
</dbReference>
<dbReference type="AlphaFoldDB" id="M7N812"/>
<dbReference type="RefSeq" id="WP_009194895.1">
    <property type="nucleotide sequence ID" value="NZ_AODQ01000027.1"/>
</dbReference>
<dbReference type="GO" id="GO:0004657">
    <property type="term" value="F:proline dehydrogenase activity"/>
    <property type="evidence" value="ECO:0007669"/>
    <property type="project" value="InterPro"/>
</dbReference>
<dbReference type="GO" id="GO:0071949">
    <property type="term" value="F:FAD binding"/>
    <property type="evidence" value="ECO:0007669"/>
    <property type="project" value="TreeGrafter"/>
</dbReference>
<dbReference type="Proteomes" id="UP000011910">
    <property type="component" value="Unassembled WGS sequence"/>
</dbReference>
<evidence type="ECO:0000313" key="3">
    <source>
        <dbReference type="EMBL" id="EMR03392.1"/>
    </source>
</evidence>
<protein>
    <submittedName>
        <fullName evidence="3">Bifunctional protein putA</fullName>
    </submittedName>
</protein>
<accession>M7N812</accession>
<keyword evidence="4" id="KW-1185">Reference proteome</keyword>
<organism evidence="3 4">
    <name type="scientific">Cesiribacter andamanensis AMV16</name>
    <dbReference type="NCBI Taxonomy" id="1279009"/>
    <lineage>
        <taxon>Bacteria</taxon>
        <taxon>Pseudomonadati</taxon>
        <taxon>Bacteroidota</taxon>
        <taxon>Cytophagia</taxon>
        <taxon>Cytophagales</taxon>
        <taxon>Cesiribacteraceae</taxon>
        <taxon>Cesiribacter</taxon>
    </lineage>
</organism>
<dbReference type="EMBL" id="AODQ01000027">
    <property type="protein sequence ID" value="EMR03392.1"/>
    <property type="molecule type" value="Genomic_DNA"/>
</dbReference>
<dbReference type="Pfam" id="PF01619">
    <property type="entry name" value="Pro_dh"/>
    <property type="match status" value="1"/>
</dbReference>